<reference evidence="3 4" key="1">
    <citation type="journal article" date="2022" name="Nat. Ecol. Evol.">
        <title>A masculinizing supergene underlies an exaggerated male reproductive morph in a spider.</title>
        <authorList>
            <person name="Hendrickx F."/>
            <person name="De Corte Z."/>
            <person name="Sonet G."/>
            <person name="Van Belleghem S.M."/>
            <person name="Kostlbacher S."/>
            <person name="Vangestel C."/>
        </authorList>
    </citation>
    <scope>NUCLEOTIDE SEQUENCE [LARGE SCALE GENOMIC DNA]</scope>
    <source>
        <strain evidence="3">W744_W776</strain>
    </source>
</reference>
<dbReference type="Pfam" id="PF16064">
    <property type="entry name" value="DUF4806"/>
    <property type="match status" value="1"/>
</dbReference>
<name>A0AAV6TW85_9ARAC</name>
<evidence type="ECO:0000313" key="4">
    <source>
        <dbReference type="Proteomes" id="UP000827092"/>
    </source>
</evidence>
<proteinExistence type="predicted"/>
<comment type="caution">
    <text evidence="3">The sequence shown here is derived from an EMBL/GenBank/DDBJ whole genome shotgun (WGS) entry which is preliminary data.</text>
</comment>
<evidence type="ECO:0000313" key="3">
    <source>
        <dbReference type="EMBL" id="KAG8175606.1"/>
    </source>
</evidence>
<evidence type="ECO:0000259" key="2">
    <source>
        <dbReference type="Pfam" id="PF16064"/>
    </source>
</evidence>
<dbReference type="PANTHER" id="PTHR34153">
    <property type="entry name" value="SI:CH211-262H13.3-RELATED-RELATED"/>
    <property type="match status" value="1"/>
</dbReference>
<feature type="region of interest" description="Disordered" evidence="1">
    <location>
        <begin position="129"/>
        <end position="157"/>
    </location>
</feature>
<dbReference type="AlphaFoldDB" id="A0AAV6TW85"/>
<keyword evidence="4" id="KW-1185">Reference proteome</keyword>
<feature type="domain" description="DUF4806" evidence="2">
    <location>
        <begin position="271"/>
        <end position="349"/>
    </location>
</feature>
<protein>
    <recommendedName>
        <fullName evidence="2">DUF4806 domain-containing protein</fullName>
    </recommendedName>
</protein>
<dbReference type="Proteomes" id="UP000827092">
    <property type="component" value="Unassembled WGS sequence"/>
</dbReference>
<evidence type="ECO:0000256" key="1">
    <source>
        <dbReference type="SAM" id="MobiDB-lite"/>
    </source>
</evidence>
<dbReference type="InterPro" id="IPR032071">
    <property type="entry name" value="DUF4806"/>
</dbReference>
<feature type="compositionally biased region" description="Polar residues" evidence="1">
    <location>
        <begin position="147"/>
        <end position="157"/>
    </location>
</feature>
<sequence length="385" mass="42859">MSCAKFYFKFYVVEFFGEDSVGVIPCNWILPELVETDETGKPVRGSCWWPPVKSVSKLIMARVRPNTSTWTLFEVKLVKAYDSYEKASVKSIRYLSESDLNTASENDAKKKRINSTKYMFGYGSEEEQKRLPPKFPKRSAAGVGCSRGNQPSGSQIVSLAGSSQSRLMTENAFPRHPANRSLQGSRTLDVEGDANVRVTPQSSFRAIESVNLAETSFRAQLGTPHCCSHNEGFKRKVLTILEELKRDVAILMRERRAGGTEVQLPPQCPALPLQSVEDLTLLEHLLNDPDFFKSVVSFLAIIGGLSVKDCTKRVLGRMVSASLSAKYNWKGSRGMKLPFSQLENILRLISFAVRATHPGATTSVVTTILKNWLMHAADRDGSRKK</sequence>
<dbReference type="EMBL" id="JAFNEN010000980">
    <property type="protein sequence ID" value="KAG8175606.1"/>
    <property type="molecule type" value="Genomic_DNA"/>
</dbReference>
<gene>
    <name evidence="3" type="ORF">JTE90_019418</name>
</gene>
<dbReference type="PANTHER" id="PTHR34153:SF2">
    <property type="entry name" value="SI:CH211-262H13.3-RELATED"/>
    <property type="match status" value="1"/>
</dbReference>
<organism evidence="3 4">
    <name type="scientific">Oedothorax gibbosus</name>
    <dbReference type="NCBI Taxonomy" id="931172"/>
    <lineage>
        <taxon>Eukaryota</taxon>
        <taxon>Metazoa</taxon>
        <taxon>Ecdysozoa</taxon>
        <taxon>Arthropoda</taxon>
        <taxon>Chelicerata</taxon>
        <taxon>Arachnida</taxon>
        <taxon>Araneae</taxon>
        <taxon>Araneomorphae</taxon>
        <taxon>Entelegynae</taxon>
        <taxon>Araneoidea</taxon>
        <taxon>Linyphiidae</taxon>
        <taxon>Erigoninae</taxon>
        <taxon>Oedothorax</taxon>
    </lineage>
</organism>
<accession>A0AAV6TW85</accession>